<keyword evidence="2" id="KW-1185">Reference proteome</keyword>
<evidence type="ECO:0000313" key="1">
    <source>
        <dbReference type="EMBL" id="MFD0623233.1"/>
    </source>
</evidence>
<reference evidence="2" key="1">
    <citation type="journal article" date="2019" name="Int. J. Syst. Evol. Microbiol.">
        <title>The Global Catalogue of Microorganisms (GCM) 10K type strain sequencing project: providing services to taxonomists for standard genome sequencing and annotation.</title>
        <authorList>
            <consortium name="The Broad Institute Genomics Platform"/>
            <consortium name="The Broad Institute Genome Sequencing Center for Infectious Disease"/>
            <person name="Wu L."/>
            <person name="Ma J."/>
        </authorList>
    </citation>
    <scope>NUCLEOTIDE SEQUENCE [LARGE SCALE GENOMIC DNA]</scope>
    <source>
        <strain evidence="2">JCM 12607</strain>
    </source>
</reference>
<sequence>MRSLPVLDEHWCVVGPLTTDDLFLDVFNHGCSRMWPTRTQ</sequence>
<name>A0ABW2WQR1_9ACTN</name>
<comment type="caution">
    <text evidence="1">The sequence shown here is derived from an EMBL/GenBank/DDBJ whole genome shotgun (WGS) entry which is preliminary data.</text>
</comment>
<evidence type="ECO:0000313" key="2">
    <source>
        <dbReference type="Proteomes" id="UP001596915"/>
    </source>
</evidence>
<protein>
    <submittedName>
        <fullName evidence="1">Uncharacterized protein</fullName>
    </submittedName>
</protein>
<proteinExistence type="predicted"/>
<dbReference type="Proteomes" id="UP001596915">
    <property type="component" value="Unassembled WGS sequence"/>
</dbReference>
<dbReference type="EMBL" id="JBHTGL010000008">
    <property type="protein sequence ID" value="MFD0623233.1"/>
    <property type="molecule type" value="Genomic_DNA"/>
</dbReference>
<accession>A0ABW2WQR1</accession>
<organism evidence="1 2">
    <name type="scientific">Streptomyces sanglieri</name>
    <dbReference type="NCBI Taxonomy" id="193460"/>
    <lineage>
        <taxon>Bacteria</taxon>
        <taxon>Bacillati</taxon>
        <taxon>Actinomycetota</taxon>
        <taxon>Actinomycetes</taxon>
        <taxon>Kitasatosporales</taxon>
        <taxon>Streptomycetaceae</taxon>
        <taxon>Streptomyces</taxon>
    </lineage>
</organism>
<gene>
    <name evidence="1" type="ORF">ACFQ2K_10890</name>
</gene>